<dbReference type="EMBL" id="CAKOAT010319598">
    <property type="protein sequence ID" value="CAH8361905.1"/>
    <property type="molecule type" value="Genomic_DNA"/>
</dbReference>
<name>A0ABC8L1B4_ERUVS</name>
<gene>
    <name evidence="1" type="ORF">ERUC_LOCUS27661</name>
</gene>
<reference evidence="1 2" key="1">
    <citation type="submission" date="2022-03" db="EMBL/GenBank/DDBJ databases">
        <authorList>
            <person name="Macdonald S."/>
            <person name="Ahmed S."/>
            <person name="Newling K."/>
        </authorList>
    </citation>
    <scope>NUCLEOTIDE SEQUENCE [LARGE SCALE GENOMIC DNA]</scope>
</reference>
<dbReference type="Proteomes" id="UP001642260">
    <property type="component" value="Unassembled WGS sequence"/>
</dbReference>
<dbReference type="PANTHER" id="PTHR37705:SF3">
    <property type="entry name" value="(RAPE) HYPOTHETICAL PROTEIN"/>
    <property type="match status" value="1"/>
</dbReference>
<organism evidence="1 2">
    <name type="scientific">Eruca vesicaria subsp. sativa</name>
    <name type="common">Garden rocket</name>
    <name type="synonym">Eruca sativa</name>
    <dbReference type="NCBI Taxonomy" id="29727"/>
    <lineage>
        <taxon>Eukaryota</taxon>
        <taxon>Viridiplantae</taxon>
        <taxon>Streptophyta</taxon>
        <taxon>Embryophyta</taxon>
        <taxon>Tracheophyta</taxon>
        <taxon>Spermatophyta</taxon>
        <taxon>Magnoliopsida</taxon>
        <taxon>eudicotyledons</taxon>
        <taxon>Gunneridae</taxon>
        <taxon>Pentapetalae</taxon>
        <taxon>rosids</taxon>
        <taxon>malvids</taxon>
        <taxon>Brassicales</taxon>
        <taxon>Brassicaceae</taxon>
        <taxon>Brassiceae</taxon>
        <taxon>Eruca</taxon>
    </lineage>
</organism>
<evidence type="ECO:0000313" key="2">
    <source>
        <dbReference type="Proteomes" id="UP001642260"/>
    </source>
</evidence>
<evidence type="ECO:0000313" key="1">
    <source>
        <dbReference type="EMBL" id="CAH8361905.1"/>
    </source>
</evidence>
<dbReference type="PANTHER" id="PTHR37705">
    <property type="entry name" value="BNAA08G11710D PROTEIN"/>
    <property type="match status" value="1"/>
</dbReference>
<accession>A0ABC8L1B4</accession>
<keyword evidence="2" id="KW-1185">Reference proteome</keyword>
<sequence>MLIKRIELFIKMLKIAIDLVVVVAEAARVFLSHAPQAPPALLRHGPYYYSASTSQPSAYMIGYLP</sequence>
<protein>
    <submittedName>
        <fullName evidence="1">Uncharacterized protein</fullName>
    </submittedName>
</protein>
<dbReference type="AlphaFoldDB" id="A0ABC8L1B4"/>
<comment type="caution">
    <text evidence="1">The sequence shown here is derived from an EMBL/GenBank/DDBJ whole genome shotgun (WGS) entry which is preliminary data.</text>
</comment>
<proteinExistence type="predicted"/>